<evidence type="ECO:0000259" key="10">
    <source>
        <dbReference type="Pfam" id="PF00326"/>
    </source>
</evidence>
<dbReference type="AlphaFoldDB" id="A0A425Y723"/>
<evidence type="ECO:0000256" key="1">
    <source>
        <dbReference type="ARBA" id="ARBA00001070"/>
    </source>
</evidence>
<keyword evidence="6" id="KW-0720">Serine protease</keyword>
<dbReference type="Gene3D" id="2.130.10.120">
    <property type="entry name" value="Prolyl oligopeptidase, N-terminal domain"/>
    <property type="match status" value="1"/>
</dbReference>
<evidence type="ECO:0000256" key="7">
    <source>
        <dbReference type="ARBA" id="ARBA00060121"/>
    </source>
</evidence>
<keyword evidence="9" id="KW-0732">Signal</keyword>
<feature type="domain" description="Peptidase S9 prolyl oligopeptidase catalytic" evidence="10">
    <location>
        <begin position="477"/>
        <end position="690"/>
    </location>
</feature>
<evidence type="ECO:0000256" key="9">
    <source>
        <dbReference type="SAM" id="SignalP"/>
    </source>
</evidence>
<feature type="signal peptide" evidence="9">
    <location>
        <begin position="1"/>
        <end position="19"/>
    </location>
</feature>
<evidence type="ECO:0000313" key="13">
    <source>
        <dbReference type="Proteomes" id="UP000285794"/>
    </source>
</evidence>
<dbReference type="Gene3D" id="3.40.50.1820">
    <property type="entry name" value="alpha/beta hydrolase"/>
    <property type="match status" value="1"/>
</dbReference>
<comment type="function">
    <text evidence="7">Cleaves peptide bonds on the C-terminal side of prolyl residues within peptides that are up to approximately 30 amino acids long. Has an absolute requirement for an X-Pro bond in the trans configuration immediately preceding the Pro-Y scissible bond.</text>
</comment>
<dbReference type="Proteomes" id="UP000285794">
    <property type="component" value="Unassembled WGS sequence"/>
</dbReference>
<keyword evidence="4" id="KW-0645">Protease</keyword>
<proteinExistence type="inferred from homology"/>
<evidence type="ECO:0000259" key="11">
    <source>
        <dbReference type="Pfam" id="PF02897"/>
    </source>
</evidence>
<dbReference type="InterPro" id="IPR002470">
    <property type="entry name" value="Peptidase_S9A"/>
</dbReference>
<sequence>MKKLILTFHIVFLFTILNAQQIEYPESPRHKVIDTFFHNYIIHDDYRWLEDVRTDRVKQWIEYQNRLTRKYTKKASIKNNSLNMIEKYGTVLSENVQKRGKYYFFYARRNNHATPGLYLQETINGHESCLVDPNFISSKDKVNIRGFSLSKDSEYLAYQFNRNGSDWCEINVVKLPSGNKLKDHLSGIKFSSIEWKGKGFFYSRYPNHGEFNETIGEEIYYHKLGDEQSQDQLIFKRKDPTIQFSYYVSSDEQFLLLREETKYHFNYFYIDYFAKQPYLRPLLMKQKSGFGLLDSHNGKLIIKNTLKNNNGSIVEIDPAHPLQWREIIPEYPYGIILSTRIKSDRIICIYQSNQHPILKIFDFQGKELYALEMPAGHSANGFYGEKDDDNLLFRISSYTIPQLSYEFNTKTFKRKSGEDVQITYNFKNHETKSVTYLSKDGIEVPMNIVYKKGIKLDGNNPTLLKAYGGFGSVTSPSFDPGLVYFLEQGGVFAYANIRGGGDLGKHWVLSGRKLHKQNSFDDFNAAAEYLIKEGYTNPKKLAATGASNGGLVVAAAAIQRPDLYAAVVPVVGVMDMIRFEQFTVGVMHHDEYGTVNDSTAFVNLLSYSPLHNIKEDVNYPCMLVMTSENDDRVPPFHSYKFVARLQNRTAQINPILLRVEKSAGHNGPINHIERYRQKADMYGFILEYLK</sequence>
<feature type="domain" description="Peptidase S9A N-terminal" evidence="11">
    <location>
        <begin position="31"/>
        <end position="414"/>
    </location>
</feature>
<dbReference type="PANTHER" id="PTHR42881">
    <property type="entry name" value="PROLYL ENDOPEPTIDASE"/>
    <property type="match status" value="1"/>
</dbReference>
<dbReference type="InterPro" id="IPR023302">
    <property type="entry name" value="Pept_S9A_N"/>
</dbReference>
<evidence type="ECO:0000256" key="8">
    <source>
        <dbReference type="ARBA" id="ARBA00081187"/>
    </source>
</evidence>
<dbReference type="PROSITE" id="PS00708">
    <property type="entry name" value="PRO_ENDOPEP_SER"/>
    <property type="match status" value="1"/>
</dbReference>
<keyword evidence="13" id="KW-1185">Reference proteome</keyword>
<dbReference type="InterPro" id="IPR001375">
    <property type="entry name" value="Peptidase_S9_cat"/>
</dbReference>
<dbReference type="Pfam" id="PF02897">
    <property type="entry name" value="Peptidase_S9_N"/>
    <property type="match status" value="1"/>
</dbReference>
<dbReference type="EMBL" id="QQWG01000002">
    <property type="protein sequence ID" value="RRG24082.1"/>
    <property type="molecule type" value="Genomic_DNA"/>
</dbReference>
<comment type="similarity">
    <text evidence="2">Belongs to the peptidase S9A family.</text>
</comment>
<dbReference type="FunFam" id="3.40.50.1820:FF:000005">
    <property type="entry name" value="Prolyl endopeptidase"/>
    <property type="match status" value="1"/>
</dbReference>
<protein>
    <recommendedName>
        <fullName evidence="3">prolyl oligopeptidase</fullName>
        <ecNumber evidence="3">3.4.21.26</ecNumber>
    </recommendedName>
    <alternativeName>
        <fullName evidence="8">Proline-specific endopeptidase</fullName>
    </alternativeName>
</protein>
<dbReference type="OrthoDB" id="9801421at2"/>
<dbReference type="SUPFAM" id="SSF50993">
    <property type="entry name" value="Peptidase/esterase 'gauge' domain"/>
    <property type="match status" value="1"/>
</dbReference>
<dbReference type="InterPro" id="IPR002471">
    <property type="entry name" value="Pept_S9_AS"/>
</dbReference>
<dbReference type="InterPro" id="IPR051167">
    <property type="entry name" value="Prolyl_oligopep/macrocyclase"/>
</dbReference>
<comment type="caution">
    <text evidence="12">The sequence shown here is derived from an EMBL/GenBank/DDBJ whole genome shotgun (WGS) entry which is preliminary data.</text>
</comment>
<dbReference type="SUPFAM" id="SSF53474">
    <property type="entry name" value="alpha/beta-Hydrolases"/>
    <property type="match status" value="1"/>
</dbReference>
<accession>A0A425Y723</accession>
<evidence type="ECO:0000256" key="2">
    <source>
        <dbReference type="ARBA" id="ARBA00005228"/>
    </source>
</evidence>
<dbReference type="InterPro" id="IPR029058">
    <property type="entry name" value="AB_hydrolase_fold"/>
</dbReference>
<keyword evidence="5" id="KW-0378">Hydrolase</keyword>
<reference evidence="12 13" key="1">
    <citation type="submission" date="2018-07" db="EMBL/GenBank/DDBJ databases">
        <title>Draft genome sequence of Ancylomarina sp. M1P.</title>
        <authorList>
            <person name="Yadav S."/>
            <person name="Villanueva L."/>
            <person name="Damste J.S.S."/>
        </authorList>
    </citation>
    <scope>NUCLEOTIDE SEQUENCE [LARGE SCALE GENOMIC DNA]</scope>
    <source>
        <strain evidence="12 13">M1P</strain>
    </source>
</reference>
<dbReference type="RefSeq" id="WP_125029394.1">
    <property type="nucleotide sequence ID" value="NZ_JAPXVP010000002.1"/>
</dbReference>
<comment type="catalytic activity">
    <reaction evidence="1">
        <text>Hydrolysis of Pro-|-Xaa &gt;&gt; Ala-|-Xaa in oligopeptides.</text>
        <dbReference type="EC" id="3.4.21.26"/>
    </reaction>
</comment>
<dbReference type="PRINTS" id="PR00862">
    <property type="entry name" value="PROLIGOPTASE"/>
</dbReference>
<evidence type="ECO:0000256" key="3">
    <source>
        <dbReference type="ARBA" id="ARBA00011897"/>
    </source>
</evidence>
<dbReference type="GO" id="GO:0005829">
    <property type="term" value="C:cytosol"/>
    <property type="evidence" value="ECO:0007669"/>
    <property type="project" value="TreeGrafter"/>
</dbReference>
<gene>
    <name evidence="12" type="ORF">DWB61_02905</name>
</gene>
<dbReference type="GO" id="GO:0070012">
    <property type="term" value="F:oligopeptidase activity"/>
    <property type="evidence" value="ECO:0007669"/>
    <property type="project" value="TreeGrafter"/>
</dbReference>
<dbReference type="GO" id="GO:0006508">
    <property type="term" value="P:proteolysis"/>
    <property type="evidence" value="ECO:0007669"/>
    <property type="project" value="UniProtKB-KW"/>
</dbReference>
<evidence type="ECO:0000256" key="4">
    <source>
        <dbReference type="ARBA" id="ARBA00022670"/>
    </source>
</evidence>
<evidence type="ECO:0000256" key="5">
    <source>
        <dbReference type="ARBA" id="ARBA00022801"/>
    </source>
</evidence>
<dbReference type="Pfam" id="PF00326">
    <property type="entry name" value="Peptidase_S9"/>
    <property type="match status" value="1"/>
</dbReference>
<dbReference type="GO" id="GO:0004252">
    <property type="term" value="F:serine-type endopeptidase activity"/>
    <property type="evidence" value="ECO:0007669"/>
    <property type="project" value="UniProtKB-EC"/>
</dbReference>
<feature type="chain" id="PRO_5019451253" description="prolyl oligopeptidase" evidence="9">
    <location>
        <begin position="20"/>
        <end position="690"/>
    </location>
</feature>
<evidence type="ECO:0000313" key="12">
    <source>
        <dbReference type="EMBL" id="RRG24082.1"/>
    </source>
</evidence>
<organism evidence="12 13">
    <name type="scientific">Ancylomarina euxinus</name>
    <dbReference type="NCBI Taxonomy" id="2283627"/>
    <lineage>
        <taxon>Bacteria</taxon>
        <taxon>Pseudomonadati</taxon>
        <taxon>Bacteroidota</taxon>
        <taxon>Bacteroidia</taxon>
        <taxon>Marinilabiliales</taxon>
        <taxon>Marinifilaceae</taxon>
        <taxon>Ancylomarina</taxon>
    </lineage>
</organism>
<dbReference type="EC" id="3.4.21.26" evidence="3"/>
<evidence type="ECO:0000256" key="6">
    <source>
        <dbReference type="ARBA" id="ARBA00022825"/>
    </source>
</evidence>
<dbReference type="PANTHER" id="PTHR42881:SF2">
    <property type="entry name" value="PROLYL ENDOPEPTIDASE"/>
    <property type="match status" value="1"/>
</dbReference>
<name>A0A425Y723_9BACT</name>